<dbReference type="InterPro" id="IPR013131">
    <property type="entry name" value="Mannitol_DH_N"/>
</dbReference>
<dbReference type="InterPro" id="IPR036291">
    <property type="entry name" value="NAD(P)-bd_dom_sf"/>
</dbReference>
<evidence type="ECO:0000259" key="4">
    <source>
        <dbReference type="Pfam" id="PF01232"/>
    </source>
</evidence>
<accession>A0A2K8P110</accession>
<dbReference type="InterPro" id="IPR013118">
    <property type="entry name" value="Mannitol_DH_C"/>
</dbReference>
<evidence type="ECO:0000256" key="1">
    <source>
        <dbReference type="ARBA" id="ARBA00023002"/>
    </source>
</evidence>
<dbReference type="InterPro" id="IPR000669">
    <property type="entry name" value="Mannitol_DH"/>
</dbReference>
<feature type="domain" description="Mannitol dehydrogenase N-terminal" evidence="4">
    <location>
        <begin position="1"/>
        <end position="186"/>
    </location>
</feature>
<dbReference type="SUPFAM" id="SSF51735">
    <property type="entry name" value="NAD(P)-binding Rossmann-fold domains"/>
    <property type="match status" value="1"/>
</dbReference>
<dbReference type="GO" id="GO:0008926">
    <property type="term" value="F:mannitol-1-phosphate 5-dehydrogenase activity"/>
    <property type="evidence" value="ECO:0007669"/>
    <property type="project" value="UniProtKB-EC"/>
</dbReference>
<dbReference type="Proteomes" id="UP000232230">
    <property type="component" value="Chromosome"/>
</dbReference>
<keyword evidence="7" id="KW-1185">Reference proteome</keyword>
<organism evidence="6 7">
    <name type="scientific">Williamsoniiplasma somnilux</name>
    <dbReference type="NCBI Taxonomy" id="215578"/>
    <lineage>
        <taxon>Bacteria</taxon>
        <taxon>Bacillati</taxon>
        <taxon>Mycoplasmatota</taxon>
        <taxon>Mollicutes</taxon>
        <taxon>Entomoplasmatales</taxon>
        <taxon>Williamsoniiplasma</taxon>
    </lineage>
</organism>
<keyword evidence="1" id="KW-0560">Oxidoreductase</keyword>
<sequence length="375" mass="43696">MKTIHLGAGNIGRGFIAPILKQDPAIGEIKFLDVNPEVINLIKTQKKYIVKELAEKDNEILIKNISANLLDDILKAKIDDYLLDAKIITISIGQPNLRFLIKNFEYISDLLIKNNKEMLILCCENGNRVSSYFKKLLIENKINVLPFHFVDVVVDRIVPNQERDSLNVQVEKYFSWIVDEEQWPSNFTKIKTIVYSKDLDSEINKKICLLNGVHSALSWHRYAIDKFQIPILQDALKFNETKNYFDNLTSELVIIIAQQYNFEIKYLKEYISSIWKRFNNPKIKDEMSRIARNPITKMQKNERILNPLFFAASKGLKFEYLSQAFNDLLNYHFSEDKEAVELSNYISVHGKLKAVLNYVKELNNQEIEVIKKIIN</sequence>
<keyword evidence="2" id="KW-0520">NAD</keyword>
<evidence type="ECO:0000313" key="7">
    <source>
        <dbReference type="Proteomes" id="UP000232230"/>
    </source>
</evidence>
<gene>
    <name evidence="6" type="primary">mtlD</name>
    <name evidence="6" type="ORF">ESOMN_v1c03090</name>
</gene>
<dbReference type="AlphaFoldDB" id="A0A2K8P110"/>
<evidence type="ECO:0000313" key="6">
    <source>
        <dbReference type="EMBL" id="ATZ18691.1"/>
    </source>
</evidence>
<comment type="catalytic activity">
    <reaction evidence="3">
        <text>D-mannitol 1-phosphate + NAD(+) = beta-D-fructose 6-phosphate + NADH + H(+)</text>
        <dbReference type="Rhea" id="RHEA:19661"/>
        <dbReference type="ChEBI" id="CHEBI:15378"/>
        <dbReference type="ChEBI" id="CHEBI:57540"/>
        <dbReference type="ChEBI" id="CHEBI:57634"/>
        <dbReference type="ChEBI" id="CHEBI:57945"/>
        <dbReference type="ChEBI" id="CHEBI:61381"/>
        <dbReference type="EC" id="1.1.1.17"/>
    </reaction>
</comment>
<dbReference type="Pfam" id="PF08125">
    <property type="entry name" value="Mannitol_dh_C"/>
    <property type="match status" value="1"/>
</dbReference>
<proteinExistence type="predicted"/>
<evidence type="ECO:0000256" key="2">
    <source>
        <dbReference type="ARBA" id="ARBA00023027"/>
    </source>
</evidence>
<dbReference type="RefSeq" id="WP_024863214.1">
    <property type="nucleotide sequence ID" value="NZ_CP024965.1"/>
</dbReference>
<dbReference type="SUPFAM" id="SSF48179">
    <property type="entry name" value="6-phosphogluconate dehydrogenase C-terminal domain-like"/>
    <property type="match status" value="1"/>
</dbReference>
<dbReference type="KEGG" id="esx:ESOMN_v1c03090"/>
<name>A0A2K8P110_9MOLU</name>
<evidence type="ECO:0000259" key="5">
    <source>
        <dbReference type="Pfam" id="PF08125"/>
    </source>
</evidence>
<dbReference type="Gene3D" id="1.10.1040.10">
    <property type="entry name" value="N-(1-d-carboxylethyl)-l-norvaline Dehydrogenase, domain 2"/>
    <property type="match status" value="1"/>
</dbReference>
<dbReference type="PRINTS" id="PR00084">
    <property type="entry name" value="MTLDHDRGNASE"/>
</dbReference>
<protein>
    <submittedName>
        <fullName evidence="6">Mannitol-1-phosphate 5-dehydrogenase</fullName>
    </submittedName>
</protein>
<dbReference type="PANTHER" id="PTHR30524:SF0">
    <property type="entry name" value="ALTRONATE OXIDOREDUCTASE-RELATED"/>
    <property type="match status" value="1"/>
</dbReference>
<feature type="domain" description="Mannitol dehydrogenase C-terminal" evidence="5">
    <location>
        <begin position="201"/>
        <end position="343"/>
    </location>
</feature>
<dbReference type="Gene3D" id="3.40.50.720">
    <property type="entry name" value="NAD(P)-binding Rossmann-like Domain"/>
    <property type="match status" value="1"/>
</dbReference>
<dbReference type="InterPro" id="IPR008927">
    <property type="entry name" value="6-PGluconate_DH-like_C_sf"/>
</dbReference>
<evidence type="ECO:0000256" key="3">
    <source>
        <dbReference type="ARBA" id="ARBA00048615"/>
    </source>
</evidence>
<dbReference type="GO" id="GO:0005829">
    <property type="term" value="C:cytosol"/>
    <property type="evidence" value="ECO:0007669"/>
    <property type="project" value="TreeGrafter"/>
</dbReference>
<reference evidence="6 7" key="1">
    <citation type="submission" date="2017-11" db="EMBL/GenBank/DDBJ databases">
        <title>Genome sequence of Entomoplasma somnilux PYAN-1 (ATCC 49194).</title>
        <authorList>
            <person name="Lo W.-S."/>
            <person name="Gasparich G.E."/>
            <person name="Kuo C.-H."/>
        </authorList>
    </citation>
    <scope>NUCLEOTIDE SEQUENCE [LARGE SCALE GENOMIC DNA]</scope>
    <source>
        <strain evidence="6 7">PYAN-1</strain>
    </source>
</reference>
<dbReference type="EMBL" id="CP024965">
    <property type="protein sequence ID" value="ATZ18691.1"/>
    <property type="molecule type" value="Genomic_DNA"/>
</dbReference>
<dbReference type="PANTHER" id="PTHR30524">
    <property type="entry name" value="MANNITOL-1-PHOSPHATE 5-DEHYDROGENASE"/>
    <property type="match status" value="1"/>
</dbReference>
<dbReference type="Pfam" id="PF01232">
    <property type="entry name" value="Mannitol_dh"/>
    <property type="match status" value="1"/>
</dbReference>
<dbReference type="InterPro" id="IPR013328">
    <property type="entry name" value="6PGD_dom2"/>
</dbReference>
<dbReference type="GO" id="GO:0019592">
    <property type="term" value="P:mannitol catabolic process"/>
    <property type="evidence" value="ECO:0007669"/>
    <property type="project" value="TreeGrafter"/>
</dbReference>